<evidence type="ECO:0000313" key="7">
    <source>
        <dbReference type="EMBL" id="SPD88382.1"/>
    </source>
</evidence>
<dbReference type="Proteomes" id="UP000238164">
    <property type="component" value="Chromosome 1"/>
</dbReference>
<keyword evidence="3" id="KW-0520">NAD</keyword>
<evidence type="ECO:0000256" key="3">
    <source>
        <dbReference type="ARBA" id="ARBA00023027"/>
    </source>
</evidence>
<evidence type="ECO:0000256" key="4">
    <source>
        <dbReference type="RuleBase" id="RU003719"/>
    </source>
</evidence>
<keyword evidence="2 4" id="KW-0560">Oxidoreductase</keyword>
<evidence type="ECO:0000259" key="6">
    <source>
        <dbReference type="Pfam" id="PF02826"/>
    </source>
</evidence>
<accession>A0A2N9JLB7</accession>
<name>A0A2N9JLB7_9ACTN</name>
<dbReference type="Pfam" id="PF02826">
    <property type="entry name" value="2-Hacid_dh_C"/>
    <property type="match status" value="1"/>
</dbReference>
<dbReference type="SUPFAM" id="SSF52283">
    <property type="entry name" value="Formate/glycerate dehydrogenase catalytic domain-like"/>
    <property type="match status" value="1"/>
</dbReference>
<evidence type="ECO:0000256" key="1">
    <source>
        <dbReference type="ARBA" id="ARBA00005854"/>
    </source>
</evidence>
<dbReference type="InterPro" id="IPR029753">
    <property type="entry name" value="D-isomer_DH_CS"/>
</dbReference>
<keyword evidence="8" id="KW-1185">Reference proteome</keyword>
<dbReference type="PROSITE" id="PS00671">
    <property type="entry name" value="D_2_HYDROXYACID_DH_3"/>
    <property type="match status" value="1"/>
</dbReference>
<dbReference type="InterPro" id="IPR050857">
    <property type="entry name" value="D-2-hydroxyacid_DH"/>
</dbReference>
<dbReference type="InterPro" id="IPR006139">
    <property type="entry name" value="D-isomer_2_OHA_DH_cat_dom"/>
</dbReference>
<gene>
    <name evidence="7" type="ORF">MPLG2_3352</name>
</gene>
<dbReference type="Pfam" id="PF00389">
    <property type="entry name" value="2-Hacid_dh"/>
    <property type="match status" value="1"/>
</dbReference>
<dbReference type="AlphaFoldDB" id="A0A2N9JLB7"/>
<evidence type="ECO:0000259" key="5">
    <source>
        <dbReference type="Pfam" id="PF00389"/>
    </source>
</evidence>
<dbReference type="RefSeq" id="WP_105186907.1">
    <property type="nucleotide sequence ID" value="NZ_BAAAGO010000001.1"/>
</dbReference>
<dbReference type="SUPFAM" id="SSF51735">
    <property type="entry name" value="NAD(P)-binding Rossmann-fold domains"/>
    <property type="match status" value="1"/>
</dbReference>
<feature type="domain" description="D-isomer specific 2-hydroxyacid dehydrogenase catalytic" evidence="5">
    <location>
        <begin position="73"/>
        <end position="322"/>
    </location>
</feature>
<evidence type="ECO:0000313" key="8">
    <source>
        <dbReference type="Proteomes" id="UP000238164"/>
    </source>
</evidence>
<dbReference type="GO" id="GO:0016616">
    <property type="term" value="F:oxidoreductase activity, acting on the CH-OH group of donors, NAD or NADP as acceptor"/>
    <property type="evidence" value="ECO:0007669"/>
    <property type="project" value="InterPro"/>
</dbReference>
<evidence type="ECO:0000256" key="2">
    <source>
        <dbReference type="ARBA" id="ARBA00023002"/>
    </source>
</evidence>
<dbReference type="EMBL" id="LT985188">
    <property type="protein sequence ID" value="SPD88382.1"/>
    <property type="molecule type" value="Genomic_DNA"/>
</dbReference>
<dbReference type="InterPro" id="IPR006140">
    <property type="entry name" value="D-isomer_DH_NAD-bd"/>
</dbReference>
<dbReference type="OrthoDB" id="117809at2"/>
<sequence>MAPFRVGVSRDFLDGDRNVWGDIGLARLDAAGVPWQYLPGDVAAFSPHDLAPYDGVLFAGPAVPASAFADDVPRPAVLARFGVGYDTVDLAACTARGVAVTITPDGARRPVATATLAMLLAVLHNLVAKDRLVREHKWAERTNLMGTGLNGLTIGLVGVGNTGGEFVRLLAPFDVTIIGNDPFCPPERAAELGVRLVGRDELAATADAVVIMAALTHDTFHAVDAAFLAAMKPSAVVINMARGPIVDEQALIGALTSGGIRAAGLDVFESEPQTSGIERLPNVTLAPHSIAWTSEMSLGNGNSCIDALLAVAAGQAPRFVVNRDVLTHPAFEQRLKEWR</sequence>
<comment type="similarity">
    <text evidence="1 4">Belongs to the D-isomer specific 2-hydroxyacid dehydrogenase family.</text>
</comment>
<dbReference type="GO" id="GO:0051287">
    <property type="term" value="F:NAD binding"/>
    <property type="evidence" value="ECO:0007669"/>
    <property type="project" value="InterPro"/>
</dbReference>
<protein>
    <submittedName>
        <fullName evidence="7">Dehydrogenase</fullName>
    </submittedName>
</protein>
<organism evidence="7 8">
    <name type="scientific">Micropruina glycogenica</name>
    <dbReference type="NCBI Taxonomy" id="75385"/>
    <lineage>
        <taxon>Bacteria</taxon>
        <taxon>Bacillati</taxon>
        <taxon>Actinomycetota</taxon>
        <taxon>Actinomycetes</taxon>
        <taxon>Propionibacteriales</taxon>
        <taxon>Nocardioidaceae</taxon>
        <taxon>Micropruina</taxon>
    </lineage>
</organism>
<reference evidence="7 8" key="1">
    <citation type="submission" date="2018-02" db="EMBL/GenBank/DDBJ databases">
        <authorList>
            <person name="Cohen D.B."/>
            <person name="Kent A.D."/>
        </authorList>
    </citation>
    <scope>NUCLEOTIDE SEQUENCE [LARGE SCALE GENOMIC DNA]</scope>
    <source>
        <strain evidence="7">1</strain>
    </source>
</reference>
<dbReference type="PANTHER" id="PTHR42789:SF1">
    <property type="entry name" value="D-ISOMER SPECIFIC 2-HYDROXYACID DEHYDROGENASE FAMILY PROTEIN (AFU_ORTHOLOGUE AFUA_6G10090)"/>
    <property type="match status" value="1"/>
</dbReference>
<dbReference type="InterPro" id="IPR036291">
    <property type="entry name" value="NAD(P)-bd_dom_sf"/>
</dbReference>
<dbReference type="Gene3D" id="3.40.50.720">
    <property type="entry name" value="NAD(P)-binding Rossmann-like Domain"/>
    <property type="match status" value="2"/>
</dbReference>
<dbReference type="PANTHER" id="PTHR42789">
    <property type="entry name" value="D-ISOMER SPECIFIC 2-HYDROXYACID DEHYDROGENASE FAMILY PROTEIN (AFU_ORTHOLOGUE AFUA_6G10090)"/>
    <property type="match status" value="1"/>
</dbReference>
<feature type="domain" description="D-isomer specific 2-hydroxyacid dehydrogenase NAD-binding" evidence="6">
    <location>
        <begin position="116"/>
        <end position="288"/>
    </location>
</feature>
<dbReference type="KEGG" id="mgg:MPLG2_3352"/>
<proteinExistence type="inferred from homology"/>